<evidence type="ECO:0000259" key="3">
    <source>
        <dbReference type="PROSITE" id="PS51737"/>
    </source>
</evidence>
<dbReference type="KEGG" id="saci:Sinac_0929"/>
<proteinExistence type="predicted"/>
<dbReference type="SMART" id="SM00857">
    <property type="entry name" value="Resolvase"/>
    <property type="match status" value="1"/>
</dbReference>
<dbReference type="Proteomes" id="UP000010798">
    <property type="component" value="Chromosome"/>
</dbReference>
<dbReference type="InterPro" id="IPR036162">
    <property type="entry name" value="Resolvase-like_N_sf"/>
</dbReference>
<dbReference type="GO" id="GO:0000150">
    <property type="term" value="F:DNA strand exchange activity"/>
    <property type="evidence" value="ECO:0007669"/>
    <property type="project" value="InterPro"/>
</dbReference>
<dbReference type="Pfam" id="PF13408">
    <property type="entry name" value="Zn_ribbon_recom"/>
    <property type="match status" value="1"/>
</dbReference>
<dbReference type="SUPFAM" id="SSF53041">
    <property type="entry name" value="Resolvase-like"/>
    <property type="match status" value="1"/>
</dbReference>
<dbReference type="eggNOG" id="COG1961">
    <property type="taxonomic scope" value="Bacteria"/>
</dbReference>
<organism evidence="4 5">
    <name type="scientific">Singulisphaera acidiphila (strain ATCC BAA-1392 / DSM 18658 / VKM B-2454 / MOB10)</name>
    <dbReference type="NCBI Taxonomy" id="886293"/>
    <lineage>
        <taxon>Bacteria</taxon>
        <taxon>Pseudomonadati</taxon>
        <taxon>Planctomycetota</taxon>
        <taxon>Planctomycetia</taxon>
        <taxon>Isosphaerales</taxon>
        <taxon>Isosphaeraceae</taxon>
        <taxon>Singulisphaera</taxon>
    </lineage>
</organism>
<evidence type="ECO:0000259" key="2">
    <source>
        <dbReference type="PROSITE" id="PS51736"/>
    </source>
</evidence>
<dbReference type="InterPro" id="IPR025827">
    <property type="entry name" value="Zn_ribbon_recom_dom"/>
</dbReference>
<dbReference type="PANTHER" id="PTHR30461">
    <property type="entry name" value="DNA-INVERTASE FROM LAMBDOID PROPHAGE"/>
    <property type="match status" value="1"/>
</dbReference>
<dbReference type="Pfam" id="PF00239">
    <property type="entry name" value="Resolvase"/>
    <property type="match status" value="1"/>
</dbReference>
<dbReference type="GO" id="GO:0003677">
    <property type="term" value="F:DNA binding"/>
    <property type="evidence" value="ECO:0007669"/>
    <property type="project" value="InterPro"/>
</dbReference>
<dbReference type="PANTHER" id="PTHR30461:SF23">
    <property type="entry name" value="DNA RECOMBINASE-RELATED"/>
    <property type="match status" value="1"/>
</dbReference>
<dbReference type="InterPro" id="IPR006119">
    <property type="entry name" value="Resolv_N"/>
</dbReference>
<dbReference type="PROSITE" id="PS51736">
    <property type="entry name" value="RECOMBINASES_3"/>
    <property type="match status" value="1"/>
</dbReference>
<dbReference type="InterPro" id="IPR038109">
    <property type="entry name" value="DNA_bind_recomb_sf"/>
</dbReference>
<dbReference type="AlphaFoldDB" id="L0D927"/>
<evidence type="ECO:0000313" key="4">
    <source>
        <dbReference type="EMBL" id="AGA25333.1"/>
    </source>
</evidence>
<feature type="domain" description="Recombinase" evidence="3">
    <location>
        <begin position="163"/>
        <end position="309"/>
    </location>
</feature>
<dbReference type="PROSITE" id="PS51737">
    <property type="entry name" value="RECOMBINASE_DNA_BIND"/>
    <property type="match status" value="1"/>
</dbReference>
<feature type="region of interest" description="Disordered" evidence="1">
    <location>
        <begin position="556"/>
        <end position="577"/>
    </location>
</feature>
<reference evidence="4 5" key="1">
    <citation type="submission" date="2012-02" db="EMBL/GenBank/DDBJ databases">
        <title>Complete sequence of chromosome of Singulisphaera acidiphila DSM 18658.</title>
        <authorList>
            <consortium name="US DOE Joint Genome Institute (JGI-PGF)"/>
            <person name="Lucas S."/>
            <person name="Copeland A."/>
            <person name="Lapidus A."/>
            <person name="Glavina del Rio T."/>
            <person name="Dalin E."/>
            <person name="Tice H."/>
            <person name="Bruce D."/>
            <person name="Goodwin L."/>
            <person name="Pitluck S."/>
            <person name="Peters L."/>
            <person name="Ovchinnikova G."/>
            <person name="Chertkov O."/>
            <person name="Kyrpides N."/>
            <person name="Mavromatis K."/>
            <person name="Ivanova N."/>
            <person name="Brettin T."/>
            <person name="Detter J.C."/>
            <person name="Han C."/>
            <person name="Larimer F."/>
            <person name="Land M."/>
            <person name="Hauser L."/>
            <person name="Markowitz V."/>
            <person name="Cheng J.-F."/>
            <person name="Hugenholtz P."/>
            <person name="Woyke T."/>
            <person name="Wu D."/>
            <person name="Tindall B."/>
            <person name="Pomrenke H."/>
            <person name="Brambilla E."/>
            <person name="Klenk H.-P."/>
            <person name="Eisen J.A."/>
        </authorList>
    </citation>
    <scope>NUCLEOTIDE SEQUENCE [LARGE SCALE GENOMIC DNA]</scope>
    <source>
        <strain evidence="5">ATCC BAA-1392 / DSM 18658 / VKM B-2454 / MOB10</strain>
    </source>
</reference>
<evidence type="ECO:0000256" key="1">
    <source>
        <dbReference type="SAM" id="MobiDB-lite"/>
    </source>
</evidence>
<name>L0D927_SINAD</name>
<feature type="region of interest" description="Disordered" evidence="1">
    <location>
        <begin position="243"/>
        <end position="273"/>
    </location>
</feature>
<keyword evidence="5" id="KW-1185">Reference proteome</keyword>
<protein>
    <submittedName>
        <fullName evidence="4">Site-specific recombinase, DNA invertase Pin</fullName>
    </submittedName>
</protein>
<dbReference type="InterPro" id="IPR011109">
    <property type="entry name" value="DNA_bind_recombinase_dom"/>
</dbReference>
<accession>L0D927</accession>
<dbReference type="Gene3D" id="3.40.50.1390">
    <property type="entry name" value="Resolvase, N-terminal catalytic domain"/>
    <property type="match status" value="1"/>
</dbReference>
<sequence>MHNPNLRVAIYARVSGESQAKEDTIASQLEVVTQRVADDGLECDPESCFVDDGVSGSILVRPGLEQLRDQAAAGAIDRLYVLDPDRLSRKYAYQVLLIEELNHCGVEVVFLRNPPGRGPEENLLLQVQGMIAEYERAKIMERCRRGKQHAARHGSVNVLSGAPYGYRYVGKHDGDGEARYQIVAEEARVVRKIFGWVGQERCSIGEVCRRLKDEGVTTRTGKSAWDRSTVWLILKNPAYKGTAAYGKTRSGPPKRLRLRPQRGRPEHPRRPASRVDTLLEDQILIDVPGLVSEDLFGAVQDQLEENRQRRRDRPGVGRYLLQGLVVCQRCGYGCYGKPTSRASAKGKVPYAYYRCTGSDAYRFGGQRLCWNKQVRTDVLDATVWDDVRQLLSEPDRVRAEYERRLQAAESGPSHEVEHLDKQVKNLKKMIARLIDAYSDGLLDKSDFEPRILAARERLGKLEHECRQRIGEASQEAELRLVIGQLEEFARRVSQELQEPDWDTRREIVRALVKKVEIDEQEIRIVYRVSPSPFEGRPQHGSLQHCWGRALTALGQPAPGRLGQGTGTSRPPLLSLCR</sequence>
<dbReference type="Gene3D" id="3.90.1750.20">
    <property type="entry name" value="Putative Large Serine Recombinase, Chain B, Domain 2"/>
    <property type="match status" value="1"/>
</dbReference>
<dbReference type="HOGENOM" id="CLU_010686_18_3_0"/>
<feature type="domain" description="Resolvase/invertase-type recombinase catalytic" evidence="2">
    <location>
        <begin position="7"/>
        <end position="154"/>
    </location>
</feature>
<dbReference type="STRING" id="886293.Sinac_0929"/>
<evidence type="ECO:0000313" key="5">
    <source>
        <dbReference type="Proteomes" id="UP000010798"/>
    </source>
</evidence>
<dbReference type="Pfam" id="PF07508">
    <property type="entry name" value="Recombinase"/>
    <property type="match status" value="1"/>
</dbReference>
<gene>
    <name evidence="4" type="ordered locus">Sinac_0929</name>
</gene>
<dbReference type="InterPro" id="IPR050639">
    <property type="entry name" value="SSR_resolvase"/>
</dbReference>
<feature type="compositionally biased region" description="Basic residues" evidence="1">
    <location>
        <begin position="252"/>
        <end position="262"/>
    </location>
</feature>
<dbReference type="RefSeq" id="WP_015244511.1">
    <property type="nucleotide sequence ID" value="NC_019892.1"/>
</dbReference>
<dbReference type="EMBL" id="CP003364">
    <property type="protein sequence ID" value="AGA25333.1"/>
    <property type="molecule type" value="Genomic_DNA"/>
</dbReference>
<dbReference type="CDD" id="cd00338">
    <property type="entry name" value="Ser_Recombinase"/>
    <property type="match status" value="1"/>
</dbReference>